<accession>A0A5Q2VEI3</accession>
<gene>
    <name evidence="2" type="ORF">GHV41_17900</name>
</gene>
<proteinExistence type="predicted"/>
<evidence type="ECO:0000259" key="1">
    <source>
        <dbReference type="Pfam" id="PF12571"/>
    </source>
</evidence>
<dbReference type="Proteomes" id="UP000381260">
    <property type="component" value="Chromosome"/>
</dbReference>
<dbReference type="AlphaFoldDB" id="A0A5Q2VEI3"/>
<evidence type="ECO:0000313" key="2">
    <source>
        <dbReference type="EMBL" id="QGH62584.1"/>
    </source>
</evidence>
<evidence type="ECO:0000313" key="3">
    <source>
        <dbReference type="Proteomes" id="UP000381260"/>
    </source>
</evidence>
<dbReference type="EMBL" id="CP045913">
    <property type="protein sequence ID" value="QGH62584.1"/>
    <property type="molecule type" value="Genomic_DNA"/>
</dbReference>
<dbReference type="RefSeq" id="WP_153859472.1">
    <property type="nucleotide sequence ID" value="NZ_CP045913.1"/>
</dbReference>
<dbReference type="Gene3D" id="6.20.70.20">
    <property type="match status" value="1"/>
</dbReference>
<protein>
    <submittedName>
        <fullName evidence="2">Phage tail protein</fullName>
    </submittedName>
</protein>
<sequence>MSAIITRKYEQWAASQAAQNLPARPDTFVFAYIPGQDSEAEISRDEPLPAAANIVHTAPVMQYGMLNTDAVVFSVVLDTTVGDFDYNWIGLLDQSSNTLCMIVHTRTQRKIATIGQAQGNTLTRTLAMEFNGAAGATQINVTPQTWQIDFSARLAGIDERQRLAGLDIYGPGAFFGDAFLITRTGATYQAAAGVGYVGGLRGVLPALTPIAVDHTPTLIWADISLQGQVTSRWETVVKLTAADALQDYIDPQGFPHHVTQLARINEDGSVTDLRPKGSQGEQEANRTFLRKDQNLNDVVDKSEARKNISVFSQDEADGRFVKQTGDGIEWLTVEDGITINGKGFIVKNGLGDIGANNERQTNGLHITGAGNLFTDIYHCERIGQHHFMGIHVANGGADGWYEFRNDGSFSASAKITAGGANLHVDGNIEGAIWGGYLSNWLNTNFTNVNNNIGTRATWDYVNGTFVKQLRLGANIHIGGYDGDVMAPAGHVVTGIGDFGANDGYGYAAPLQYLIGGNWITIGV</sequence>
<dbReference type="Pfam" id="PF12571">
    <property type="entry name" value="Phage_tail_fib"/>
    <property type="match status" value="1"/>
</dbReference>
<name>A0A5Q2VEI3_SERPR</name>
<feature type="domain" description="Phage tail fibre protein N-terminal" evidence="1">
    <location>
        <begin position="3"/>
        <end position="158"/>
    </location>
</feature>
<dbReference type="InterPro" id="IPR022225">
    <property type="entry name" value="Phage_tail_fibre_N"/>
</dbReference>
<organism evidence="2 3">
    <name type="scientific">Serratia proteamaculans</name>
    <dbReference type="NCBI Taxonomy" id="28151"/>
    <lineage>
        <taxon>Bacteria</taxon>
        <taxon>Pseudomonadati</taxon>
        <taxon>Pseudomonadota</taxon>
        <taxon>Gammaproteobacteria</taxon>
        <taxon>Enterobacterales</taxon>
        <taxon>Yersiniaceae</taxon>
        <taxon>Serratia</taxon>
    </lineage>
</organism>
<reference evidence="2 3" key="1">
    <citation type="submission" date="2019-11" db="EMBL/GenBank/DDBJ databases">
        <title>The Phosphoenolpyruvate Phosphotransferase System Regulates Serratia proteamaculans 336X Biofilm Formation and Wheat Roots colonization.</title>
        <authorList>
            <person name="Liu F."/>
        </authorList>
    </citation>
    <scope>NUCLEOTIDE SEQUENCE [LARGE SCALE GENOMIC DNA]</scope>
    <source>
        <strain evidence="2 3">336X</strain>
    </source>
</reference>